<accession>A8PKQ1</accession>
<organism evidence="16 17">
    <name type="scientific">Rickettsiella grylli</name>
    <dbReference type="NCBI Taxonomy" id="59196"/>
    <lineage>
        <taxon>Bacteria</taxon>
        <taxon>Pseudomonadati</taxon>
        <taxon>Pseudomonadota</taxon>
        <taxon>Gammaproteobacteria</taxon>
        <taxon>Legionellales</taxon>
        <taxon>Coxiellaceae</taxon>
        <taxon>Rickettsiella</taxon>
    </lineage>
</organism>
<dbReference type="AlphaFoldDB" id="A8PKQ1"/>
<evidence type="ECO:0000256" key="9">
    <source>
        <dbReference type="ARBA" id="ARBA00050729"/>
    </source>
</evidence>
<comment type="pathway">
    <text evidence="7">Carbohydrate acid metabolism; 2-dehydro-3-deoxy-D-gluconate degradation; D-glyceraldehyde 3-phosphate and pyruvate from 2-dehydro-3-deoxy-D-gluconate: step 1/2.</text>
</comment>
<evidence type="ECO:0000313" key="16">
    <source>
        <dbReference type="EMBL" id="EDP46292.1"/>
    </source>
</evidence>
<name>A8PKQ1_9COXI</name>
<dbReference type="CDD" id="cd01166">
    <property type="entry name" value="KdgK"/>
    <property type="match status" value="1"/>
</dbReference>
<evidence type="ECO:0000256" key="1">
    <source>
        <dbReference type="ARBA" id="ARBA00010688"/>
    </source>
</evidence>
<keyword evidence="17" id="KW-1185">Reference proteome</keyword>
<comment type="caution">
    <text evidence="16">The sequence shown here is derived from an EMBL/GenBank/DDBJ whole genome shotgun (WGS) entry which is preliminary data.</text>
</comment>
<dbReference type="GO" id="GO:0005829">
    <property type="term" value="C:cytosol"/>
    <property type="evidence" value="ECO:0007669"/>
    <property type="project" value="TreeGrafter"/>
</dbReference>
<dbReference type="PANTHER" id="PTHR43085">
    <property type="entry name" value="HEXOKINASE FAMILY MEMBER"/>
    <property type="match status" value="1"/>
</dbReference>
<dbReference type="InterPro" id="IPR050306">
    <property type="entry name" value="PfkB_Carbo_kinase"/>
</dbReference>
<feature type="domain" description="Carbohydrate kinase PfkB" evidence="15">
    <location>
        <begin position="18"/>
        <end position="303"/>
    </location>
</feature>
<evidence type="ECO:0000256" key="13">
    <source>
        <dbReference type="ARBA" id="ARBA00075711"/>
    </source>
</evidence>
<dbReference type="GO" id="GO:0005524">
    <property type="term" value="F:ATP binding"/>
    <property type="evidence" value="ECO:0007669"/>
    <property type="project" value="UniProtKB-KW"/>
</dbReference>
<evidence type="ECO:0000256" key="2">
    <source>
        <dbReference type="ARBA" id="ARBA00022679"/>
    </source>
</evidence>
<comment type="similarity">
    <text evidence="1">Belongs to the carbohydrate kinase PfkB family.</text>
</comment>
<evidence type="ECO:0000256" key="8">
    <source>
        <dbReference type="ARBA" id="ARBA00044254"/>
    </source>
</evidence>
<keyword evidence="2 16" id="KW-0808">Transferase</keyword>
<dbReference type="GO" id="GO:0019698">
    <property type="term" value="P:D-galacturonate catabolic process"/>
    <property type="evidence" value="ECO:0007669"/>
    <property type="project" value="TreeGrafter"/>
</dbReference>
<gene>
    <name evidence="16" type="ORF">RICGR_0031</name>
</gene>
<keyword evidence="3" id="KW-0547">Nucleotide-binding</keyword>
<evidence type="ECO:0000256" key="6">
    <source>
        <dbReference type="ARBA" id="ARBA00023277"/>
    </source>
</evidence>
<dbReference type="OrthoDB" id="9776822at2"/>
<dbReference type="RefSeq" id="WP_006035275.1">
    <property type="nucleotide sequence ID" value="NZ_AAQJ02000001.1"/>
</dbReference>
<sequence>MSKMKHIGAIGEAMLELSHQTPTLLSLSYAGDTLNFSIYLCRLLQNQAYKVHYITALGQDFYSEAMLLDWKKKGLQTNLICRIENKLPGLYLIRTDNNGERTFYFYRSNSAARDLFKGNNRNDLSRQLIEMDYLYFSGISLAILDEMSRKYLLCIVEKAKQRGATIIFDSNYRPSLWTNPESAKKVTQDFLKFVDIALTTFIDEQLIFGDTNPEACVQRLLKYGITEIVIKCGSDPALVATTEGQQRVPACPVSRIVDTTAAGDSFNSAYLASRFLGFDPIHASLYGHQLAARVITHPGAIIPQSLMPSLF</sequence>
<comment type="function">
    <text evidence="10">Catalyzes the phosphorylation of 2-keto-3-deoxygluconate (KDG) to produce 2-keto-3-deoxy-6-phosphogluconate (KDPG).</text>
</comment>
<keyword evidence="4" id="KW-0418">Kinase</keyword>
<dbReference type="GO" id="GO:0008673">
    <property type="term" value="F:2-dehydro-3-deoxygluconokinase activity"/>
    <property type="evidence" value="ECO:0007669"/>
    <property type="project" value="UniProtKB-EC"/>
</dbReference>
<evidence type="ECO:0000259" key="15">
    <source>
        <dbReference type="Pfam" id="PF00294"/>
    </source>
</evidence>
<dbReference type="GO" id="GO:0006974">
    <property type="term" value="P:DNA damage response"/>
    <property type="evidence" value="ECO:0007669"/>
    <property type="project" value="TreeGrafter"/>
</dbReference>
<dbReference type="InterPro" id="IPR002173">
    <property type="entry name" value="Carboh/pur_kinase_PfkB_CS"/>
</dbReference>
<dbReference type="InterPro" id="IPR029056">
    <property type="entry name" value="Ribokinase-like"/>
</dbReference>
<reference evidence="16" key="1">
    <citation type="submission" date="2006-04" db="EMBL/GenBank/DDBJ databases">
        <authorList>
            <person name="Seshadri R."/>
            <person name="Federici B.A."/>
        </authorList>
    </citation>
    <scope>NUCLEOTIDE SEQUENCE [LARGE SCALE GENOMIC DNA]</scope>
</reference>
<dbReference type="SUPFAM" id="SSF53613">
    <property type="entry name" value="Ribokinase-like"/>
    <property type="match status" value="1"/>
</dbReference>
<dbReference type="PANTHER" id="PTHR43085:SF15">
    <property type="entry name" value="2-DEHYDRO-3-DEOXYGLUCONOKINASE"/>
    <property type="match status" value="1"/>
</dbReference>
<evidence type="ECO:0000256" key="10">
    <source>
        <dbReference type="ARBA" id="ARBA00054997"/>
    </source>
</evidence>
<evidence type="ECO:0000256" key="3">
    <source>
        <dbReference type="ARBA" id="ARBA00022741"/>
    </source>
</evidence>
<dbReference type="STRING" id="59196.RICGR_0031"/>
<evidence type="ECO:0000256" key="11">
    <source>
        <dbReference type="ARBA" id="ARBA00066369"/>
    </source>
</evidence>
<keyword evidence="6" id="KW-0119">Carbohydrate metabolism</keyword>
<dbReference type="EMBL" id="AAQJ02000001">
    <property type="protein sequence ID" value="EDP46292.1"/>
    <property type="molecule type" value="Genomic_DNA"/>
</dbReference>
<dbReference type="InterPro" id="IPR011611">
    <property type="entry name" value="PfkB_dom"/>
</dbReference>
<dbReference type="PROSITE" id="PS00584">
    <property type="entry name" value="PFKB_KINASES_2"/>
    <property type="match status" value="1"/>
</dbReference>
<keyword evidence="5" id="KW-0067">ATP-binding</keyword>
<evidence type="ECO:0000256" key="4">
    <source>
        <dbReference type="ARBA" id="ARBA00022777"/>
    </source>
</evidence>
<protein>
    <recommendedName>
        <fullName evidence="12">2-dehydro-3-deoxygluconokinase</fullName>
        <ecNumber evidence="11">2.7.1.45</ecNumber>
    </recommendedName>
    <alternativeName>
        <fullName evidence="13">2-keto-3-deoxygluconokinase</fullName>
    </alternativeName>
    <alternativeName>
        <fullName evidence="14">3-deoxy-2-oxo-D-gluconate kinase</fullName>
    </alternativeName>
    <alternativeName>
        <fullName evidence="8">KDG kinase</fullName>
    </alternativeName>
</protein>
<proteinExistence type="inferred from homology"/>
<dbReference type="Pfam" id="PF00294">
    <property type="entry name" value="PfkB"/>
    <property type="match status" value="1"/>
</dbReference>
<dbReference type="FunFam" id="3.40.1190.20:FF:000011">
    <property type="entry name" value="2-dehydro-3-deoxygluconokinase, putative"/>
    <property type="match status" value="1"/>
</dbReference>
<evidence type="ECO:0000256" key="5">
    <source>
        <dbReference type="ARBA" id="ARBA00022840"/>
    </source>
</evidence>
<comment type="catalytic activity">
    <reaction evidence="9">
        <text>2-dehydro-3-deoxy-D-gluconate + ATP = 2-dehydro-3-deoxy-6-phospho-D-gluconate + ADP + H(+)</text>
        <dbReference type="Rhea" id="RHEA:14797"/>
        <dbReference type="ChEBI" id="CHEBI:15378"/>
        <dbReference type="ChEBI" id="CHEBI:30616"/>
        <dbReference type="ChEBI" id="CHEBI:57569"/>
        <dbReference type="ChEBI" id="CHEBI:57990"/>
        <dbReference type="ChEBI" id="CHEBI:456216"/>
        <dbReference type="EC" id="2.7.1.45"/>
    </reaction>
</comment>
<evidence type="ECO:0000313" key="17">
    <source>
        <dbReference type="Proteomes" id="UP000054075"/>
    </source>
</evidence>
<dbReference type="Proteomes" id="UP000054075">
    <property type="component" value="Unassembled WGS sequence"/>
</dbReference>
<dbReference type="GO" id="GO:0042840">
    <property type="term" value="P:D-glucuronate catabolic process"/>
    <property type="evidence" value="ECO:0007669"/>
    <property type="project" value="TreeGrafter"/>
</dbReference>
<dbReference type="eggNOG" id="COG0524">
    <property type="taxonomic scope" value="Bacteria"/>
</dbReference>
<dbReference type="Gene3D" id="3.40.1190.20">
    <property type="match status" value="1"/>
</dbReference>
<reference evidence="16" key="2">
    <citation type="submission" date="2007-10" db="EMBL/GenBank/DDBJ databases">
        <authorList>
            <person name="Myers G.S."/>
        </authorList>
    </citation>
    <scope>NUCLEOTIDE SEQUENCE [LARGE SCALE GENOMIC DNA]</scope>
</reference>
<dbReference type="EC" id="2.7.1.45" evidence="11"/>
<evidence type="ECO:0000256" key="12">
    <source>
        <dbReference type="ARBA" id="ARBA00067931"/>
    </source>
</evidence>
<evidence type="ECO:0000256" key="14">
    <source>
        <dbReference type="ARBA" id="ARBA00080545"/>
    </source>
</evidence>
<evidence type="ECO:0000256" key="7">
    <source>
        <dbReference type="ARBA" id="ARBA00043951"/>
    </source>
</evidence>